<feature type="domain" description="Intermembrane lipid transfer protein VPS13-like C-terminal" evidence="8">
    <location>
        <begin position="3185"/>
        <end position="3280"/>
    </location>
</feature>
<dbReference type="GO" id="GO:0005777">
    <property type="term" value="C:peroxisome"/>
    <property type="evidence" value="ECO:0007669"/>
    <property type="project" value="EnsemblFungi"/>
</dbReference>
<dbReference type="Pfam" id="PF25033">
    <property type="entry name" value="VPS13_M"/>
    <property type="match status" value="1"/>
</dbReference>
<name>A0A1L0CGY0_9ASCO</name>
<dbReference type="Pfam" id="PF12624">
    <property type="entry name" value="VPS13_N"/>
    <property type="match status" value="1"/>
</dbReference>
<dbReference type="PANTHER" id="PTHR16166:SF93">
    <property type="entry name" value="INTERMEMBRANE LIPID TRANSFER PROTEIN VPS13"/>
    <property type="match status" value="1"/>
</dbReference>
<dbReference type="GO" id="GO:0006623">
    <property type="term" value="P:protein targeting to vacuole"/>
    <property type="evidence" value="ECO:0007669"/>
    <property type="project" value="EnsemblFungi"/>
</dbReference>
<feature type="region of interest" description="Disordered" evidence="4">
    <location>
        <begin position="427"/>
        <end position="461"/>
    </location>
</feature>
<gene>
    <name evidence="9" type="ORF">HGUI_00189</name>
</gene>
<dbReference type="GO" id="GO:0005829">
    <property type="term" value="C:cytosol"/>
    <property type="evidence" value="ECO:0007669"/>
    <property type="project" value="GOC"/>
</dbReference>
<feature type="compositionally biased region" description="Polar residues" evidence="4">
    <location>
        <begin position="433"/>
        <end position="448"/>
    </location>
</feature>
<dbReference type="InterPro" id="IPR026847">
    <property type="entry name" value="VPS13"/>
</dbReference>
<keyword evidence="2" id="KW-0813">Transport</keyword>
<dbReference type="GO" id="GO:0005741">
    <property type="term" value="C:mitochondrial outer membrane"/>
    <property type="evidence" value="ECO:0007669"/>
    <property type="project" value="EnsemblFungi"/>
</dbReference>
<dbReference type="Pfam" id="PF25036">
    <property type="entry name" value="VPS13_VAB"/>
    <property type="match status" value="1"/>
</dbReference>
<evidence type="ECO:0000313" key="10">
    <source>
        <dbReference type="Proteomes" id="UP000183365"/>
    </source>
</evidence>
<dbReference type="GO" id="GO:0005628">
    <property type="term" value="C:prospore membrane"/>
    <property type="evidence" value="ECO:0007669"/>
    <property type="project" value="EnsemblFungi"/>
</dbReference>
<evidence type="ECO:0000256" key="4">
    <source>
        <dbReference type="SAM" id="MobiDB-lite"/>
    </source>
</evidence>
<dbReference type="GO" id="GO:0061709">
    <property type="term" value="P:reticulophagy"/>
    <property type="evidence" value="ECO:0007669"/>
    <property type="project" value="EnsemblFungi"/>
</dbReference>
<dbReference type="VEuPathDB" id="FungiDB:HGUI_00189"/>
<sequence>MLESFAATFLNKFLGSYVENFDSNQLEVGIWNGDVKLKNCKIKKDCLDSLDLPITIEQGILGNLTMQVPWSKLKSSPVKIEIEDIYLLIRPNSWENYDPTEALKREFNRKMNKIDDLEKVNRNFSESSSDINNPSSIPNDKSSDGFTTSLINKIVDNVQVSIKNIHIRYEDFDCVFSREQTTIGIFLQNLSASTCNDNWEQMFMETINDISRKLLKLDNLGFYIKTGANTGDSLLDEDVDVFISRFKETVVEPVLIEQLIHPISGVCRLSINKKGSTKEHPRFNADLDFESIGFELYDSQYQILLDIMTNIKRFNKSWKFKNIRPQSRVKQNPREWLKYSIKCVLTEIEDKNKQYTWENMQNFANLRRQYIDCWKKKLLAQRDNVSVDEGIMQELQKLHRDLTLDQIMLFRTLTKKQILKERKLAAEKKENDTTNSLSLSDQSTNEENMVTAPEHPVENSKPKGWLASWWGTSENDSSNQNSLELTEEQKQEFYDAIEYDEKNNKQSNKSVSSDVLVMNITNNINTGFLRLKTKSKDETLSEFTFDGAKTRFYQKPESFGFNFELNSFAIQDQSSPSSYTNIVKCNSVMNDANGVDEDFFKVYFEKNPIDKIDVDSSLTIKLNTMSIYYNPHFIKKVVKFFDTTDELHDTLSVIISSAGNTVEGWAQQTRLGLESVLEEHKNIDLNLDIKSPLIILPIDSTKWDTACVLLDAGNIKVTSDLISKSIIEDIKNLSEEEYNRKEVENPGELERFMFDRFNISLSNTQLLVGPDIKTTIESLKQNETGTTNSWSVISNSSLDILFDVSIFPKALEYSKFKMQMMLPHLDLELSDYQYRILLQVAQVFGFQPILDEGVSHEQLNLNTNKSMQRFLKDTKDFLSKLSKSQLEQKLFEMNIEVGEVSLKLKKRMNVELDNFLLISSITGSQMRFSLEKYYQYMNVNIELNDLLLTENTTGQLKKIVYCIDSDRESSSELFSVSYKREQRIVEYNGFLVDVYDQFVDIGMSSLELNLNSSSIFNLLAYVRNTFTDVSNAPMPTDVLKHNDDTNNDESPQKMLVNFDLEKISLVFEELGDEKIAALSFSDSSLSVYMVPEKIKVNGKLKHLELVDMIYANYNPEIRNLISMDTSDGYSELKYETFDCNNSTTDITSSLYLKSSSIKVKFVEQCFGRLVEYFNNMLNIKTVFDKARSITFNNSPDLNTIKKMKIDVVVDSPIIEFPSIIDPVNNICDNMILHLGKLALSNNFKSDDLTSYTTSLTDMKVTSFFNFVETKQYLHMIDKLDIKLDMSVLKDLSVSNDKTKHIDIDGVISNSELKLTNLQIDYVRNILKTVATTFTWKDTSTGSDENQSYDKSKRIDDLWGIAMDANAVITPNAVYKADIKEKSLIEEEESQDSANVKATLDPPSFSFNMNIPVTSLTLYDNTENQQDVDDCCLTKVALNGTKITLKKDPSAEKPLDFIYTLDSFAITDLRVDKENVHSELIPVISDSKHQVNIKYSEDKNKEKQGHCILDNIRLILAVDYLISMKVFWNKLVMSPVSDVTTGDMSYSSKSYVTQYSGVSNVEAQTNVDKVVSVLKSHFTFEMLKPSIVLLANPELKDSEAFVMKLEHLLLDKVTDHNGDELSMNLLNAGMFMCNMNTFNNAHIRLIDDFSSNFYFKKTSDITSLKLDVEEMIIRVALRDIRLGNKIFKKSLNLATTSGLFGNALAERLNEFDQPGIKFSREFKLALAKYAPSVLSSFTFMSDEDHDVTDYSGDVQPDILITDENFTVSFGGARLVLIGDVSELPMLDFHADKFDVGIKDWTTDLNFKSKISFFTNVFNYSKSDWEPLIEPYSFIISGFRGRKNENDPGTAAMNINIESEDSSDITISHQSLKLLKMIPQSLSLNTISSLVQLSRDETKPFLIENITGIPLDVWVYDYKDKSRKHKLTTIQNSESIPWEFEDWIKLRENLDTDNNNSTIAFKPTSDEYVSTFKINTKTETQVLFKLEPPLDNIHSRIECTIRLNEEGVKVIQFASPLKFTNATSTDLEVYYNEYDSLIVKKNSSACIPLDKVYYSVYQIKPIVENADYSKSYAIFGWKDTVEASPNIKSKCYNESTGEYFYFNVSCQFNLKEKLARVFPHMEIIISAPFVVVNSLPVESHFNIVSKNTGENVNFNLTSGDKLSIHNINFAEDMVFMKVFPFDTGYTPRDYSLIQAPSKYNLPPENEIYLTRREAGIINELMLSLSYRKDVITGATIIKAFAAFVVLNKTSRPIYIKEKNRDNMFLCPVDTNEEDDTYSTMQMISLQNYNPPGKNDKKKKGLVQLRMNDTDWSSNISLNTVGKNMDITLPIASKTTGNEIGVSIGEGSGIFANTKIVTISPRYIVTNFTENSLVFHESMCMAEFLLEKDQNIPIYKMSMNEKKYCKIKLFDSEGLSEYCEPFELNMKSDIDYIKVKNFKTNKHTLIMIEKIIEGSTMFINLKNSQSQWPFSVRNFTENTFTIYQRDPRIRNYTSSQNKDDEIVRSADIGYYKFMKNFEPKKYTLTEYSIMPFSWDFPSAKDKKLIIEYGKVLRTINMEMIGSLKPMVLSMGNGENEEPLIVEINILADGPCLALVLTKYNPEVSLYKINTPLLSHNNKPPLPARRKDLTNTSLQRTDTSFSMNTNGELESRDSYESSTGESNSMKKIFRSPDTEKSDVSSLRVLININGVGISIINKKLQELLYMKVKGVELRYNASKFFKSVSWKLKWFQIDNQLFEDNFKHVLYPTIVSDKKQDMEKHPLLSGSITRVNDETTGMTYIKHATALIQEMSLKLDEEFVIELLQFFDLINMPTSMLKASDYDNKIGGSSNSYADNFVIPYLDIVKQEEKFDDESNGLGVGEDYYHLSLPHCTKSIEKKVLHFENLHIQPTILHFSFMRSESLQLRDNGMDLVALTQKKKASSFLNALYMTLGNISDAPVVLNSLIIENYKTSFNLLKESVLDHYNTEIYNQLLKLVGYADVLGNPRGLFNNLSNGVADIFYSPYQNGYYMNDRPEELGMSLSKGGMSFLKKSVFGFSDSFAKFTGSVAKGLTAAVNDKNFQRERYLQQRKNRMSDEPNSFGSGFNSLVQGVTSGFNGIATNPMEGAKKEGASGFFKGLGKGLVGMPTKTMIGILDMANNVSDGIKTSTGAYDPNNIYNSKYGHYENNVKNLRYPRYVSKGLAFSVDAMDGLIKPYDEFKAYGQYILKTCNGGEFLYDNYVDHEYLPGNQRMVIVSEEHLLEYNIDAKQVTFVLDMEEICKVGAPIDDGRQIIVRGRSKNSGKLCQARFPIIDLKAKERILTKILLAQNKVIKNMDTEL</sequence>
<dbReference type="GO" id="GO:0009267">
    <property type="term" value="P:cellular response to starvation"/>
    <property type="evidence" value="ECO:0007669"/>
    <property type="project" value="EnsemblFungi"/>
</dbReference>
<dbReference type="GO" id="GO:0010008">
    <property type="term" value="C:endosome membrane"/>
    <property type="evidence" value="ECO:0007669"/>
    <property type="project" value="EnsemblFungi"/>
</dbReference>
<dbReference type="GO" id="GO:0036258">
    <property type="term" value="P:multivesicular body assembly"/>
    <property type="evidence" value="ECO:0007669"/>
    <property type="project" value="EnsemblFungi"/>
</dbReference>
<dbReference type="GO" id="GO:0090083">
    <property type="term" value="P:regulation of inclusion body assembly"/>
    <property type="evidence" value="ECO:0007669"/>
    <property type="project" value="EnsemblFungi"/>
</dbReference>
<evidence type="ECO:0000256" key="1">
    <source>
        <dbReference type="ARBA" id="ARBA00006545"/>
    </source>
</evidence>
<evidence type="ECO:0000259" key="5">
    <source>
        <dbReference type="Pfam" id="PF12624"/>
    </source>
</evidence>
<feature type="compositionally biased region" description="Polar residues" evidence="4">
    <location>
        <begin position="2626"/>
        <end position="2644"/>
    </location>
</feature>
<organism evidence="9 10">
    <name type="scientific">Hanseniaspora guilliermondii</name>
    <dbReference type="NCBI Taxonomy" id="56406"/>
    <lineage>
        <taxon>Eukaryota</taxon>
        <taxon>Fungi</taxon>
        <taxon>Dikarya</taxon>
        <taxon>Ascomycota</taxon>
        <taxon>Saccharomycotina</taxon>
        <taxon>Saccharomycetes</taxon>
        <taxon>Saccharomycodales</taxon>
        <taxon>Saccharomycodaceae</taxon>
        <taxon>Hanseniaspora</taxon>
    </lineage>
</organism>
<dbReference type="GO" id="GO:0005798">
    <property type="term" value="C:Golgi-associated vesicle"/>
    <property type="evidence" value="ECO:0007669"/>
    <property type="project" value="EnsemblFungi"/>
</dbReference>
<dbReference type="GO" id="GO:0007005">
    <property type="term" value="P:mitochondrion organization"/>
    <property type="evidence" value="ECO:0007669"/>
    <property type="project" value="EnsemblFungi"/>
</dbReference>
<accession>A0A1L0CGY0</accession>
<protein>
    <submittedName>
        <fullName evidence="9">Related to Vacuolar protein sorting-associated protein 13</fullName>
    </submittedName>
</protein>
<evidence type="ECO:0000259" key="8">
    <source>
        <dbReference type="Pfam" id="PF25037"/>
    </source>
</evidence>
<dbReference type="GO" id="GO:0005543">
    <property type="term" value="F:phospholipid binding"/>
    <property type="evidence" value="ECO:0007669"/>
    <property type="project" value="EnsemblFungi"/>
</dbReference>
<evidence type="ECO:0000256" key="2">
    <source>
        <dbReference type="ARBA" id="ARBA00022448"/>
    </source>
</evidence>
<reference evidence="10" key="1">
    <citation type="submission" date="2016-11" db="EMBL/GenBank/DDBJ databases">
        <authorList>
            <person name="Guldener U."/>
        </authorList>
    </citation>
    <scope>NUCLEOTIDE SEQUENCE [LARGE SCALE GENOMIC DNA]</scope>
</reference>
<dbReference type="EMBL" id="FQNF01000002">
    <property type="protein sequence ID" value="SGZ37989.1"/>
    <property type="molecule type" value="Genomic_DNA"/>
</dbReference>
<evidence type="ECO:0000259" key="7">
    <source>
        <dbReference type="Pfam" id="PF25036"/>
    </source>
</evidence>
<dbReference type="PANTHER" id="PTHR16166">
    <property type="entry name" value="VACUOLAR PROTEIN SORTING-ASSOCIATED PROTEIN VPS13"/>
    <property type="match status" value="1"/>
</dbReference>
<evidence type="ECO:0000313" key="9">
    <source>
        <dbReference type="EMBL" id="SGZ37989.1"/>
    </source>
</evidence>
<dbReference type="Proteomes" id="UP000183365">
    <property type="component" value="Unassembled WGS sequence"/>
</dbReference>
<dbReference type="Pfam" id="PF25037">
    <property type="entry name" value="VPS13_C"/>
    <property type="match status" value="1"/>
</dbReference>
<dbReference type="GO" id="GO:1990816">
    <property type="term" value="C:vacuole-mitochondrion membrane contact site"/>
    <property type="evidence" value="ECO:0007669"/>
    <property type="project" value="EnsemblFungi"/>
</dbReference>
<feature type="domain" description="VPS13-like middle region" evidence="6">
    <location>
        <begin position="1076"/>
        <end position="1891"/>
    </location>
</feature>
<keyword evidence="10" id="KW-1185">Reference proteome</keyword>
<dbReference type="InterPro" id="IPR056747">
    <property type="entry name" value="VPS13-like_M"/>
</dbReference>
<dbReference type="GO" id="GO:0045324">
    <property type="term" value="P:late endosome to vacuole transport"/>
    <property type="evidence" value="ECO:0007669"/>
    <property type="project" value="EnsemblFungi"/>
</dbReference>
<dbReference type="GO" id="GO:0120014">
    <property type="term" value="F:phospholipid transfer activity"/>
    <property type="evidence" value="ECO:0007669"/>
    <property type="project" value="EnsemblFungi"/>
</dbReference>
<dbReference type="GO" id="GO:0005774">
    <property type="term" value="C:vacuolar membrane"/>
    <property type="evidence" value="ECO:0007669"/>
    <property type="project" value="EnsemblFungi"/>
</dbReference>
<feature type="region of interest" description="Disordered" evidence="4">
    <location>
        <begin position="2613"/>
        <end position="2668"/>
    </location>
</feature>
<dbReference type="InterPro" id="IPR026854">
    <property type="entry name" value="VPS13_N"/>
</dbReference>
<comment type="similarity">
    <text evidence="1">Belongs to the VPS13 family.</text>
</comment>
<evidence type="ECO:0000259" key="6">
    <source>
        <dbReference type="Pfam" id="PF25033"/>
    </source>
</evidence>
<keyword evidence="3" id="KW-0445">Lipid transport</keyword>
<dbReference type="GO" id="GO:0032120">
    <property type="term" value="P:ascospore-type prospore membrane formation"/>
    <property type="evidence" value="ECO:0007669"/>
    <property type="project" value="EnsemblFungi"/>
</dbReference>
<dbReference type="GO" id="GO:0045053">
    <property type="term" value="P:protein retention in Golgi apparatus"/>
    <property type="evidence" value="ECO:0007669"/>
    <property type="project" value="EnsemblFungi"/>
</dbReference>
<dbReference type="GO" id="GO:0071561">
    <property type="term" value="C:nucleus-vacuole junction"/>
    <property type="evidence" value="ECO:0007669"/>
    <property type="project" value="EnsemblFungi"/>
</dbReference>
<dbReference type="GO" id="GO:0005770">
    <property type="term" value="C:late endosome"/>
    <property type="evidence" value="ECO:0007669"/>
    <property type="project" value="EnsemblFungi"/>
</dbReference>
<dbReference type="GO" id="GO:0006895">
    <property type="term" value="P:Golgi to endosome transport"/>
    <property type="evidence" value="ECO:0007669"/>
    <property type="project" value="EnsemblFungi"/>
</dbReference>
<dbReference type="OrthoDB" id="428159at2759"/>
<feature type="domain" description="Chorein N-terminal" evidence="5">
    <location>
        <begin position="1"/>
        <end position="888"/>
    </location>
</feature>
<feature type="compositionally biased region" description="Polar residues" evidence="4">
    <location>
        <begin position="2652"/>
        <end position="2661"/>
    </location>
</feature>
<dbReference type="InterPro" id="IPR056748">
    <property type="entry name" value="VPS13-like_C"/>
</dbReference>
<dbReference type="InterPro" id="IPR009543">
    <property type="entry name" value="VPS13_VAB"/>
</dbReference>
<evidence type="ECO:0000256" key="3">
    <source>
        <dbReference type="ARBA" id="ARBA00023055"/>
    </source>
</evidence>
<feature type="domain" description="Vacuolar protein sorting-associated protein 13 VPS13 adaptor binding" evidence="7">
    <location>
        <begin position="1940"/>
        <end position="2537"/>
    </location>
</feature>
<proteinExistence type="inferred from homology"/>